<dbReference type="PROSITE" id="PS00571">
    <property type="entry name" value="AMIDASES"/>
    <property type="match status" value="1"/>
</dbReference>
<dbReference type="PANTHER" id="PTHR11895">
    <property type="entry name" value="TRANSAMIDASE"/>
    <property type="match status" value="1"/>
</dbReference>
<evidence type="ECO:0000256" key="7">
    <source>
        <dbReference type="ARBA" id="ARBA00022840"/>
    </source>
</evidence>
<keyword evidence="7 10" id="KW-0067">ATP-binding</keyword>
<evidence type="ECO:0000256" key="3">
    <source>
        <dbReference type="ARBA" id="ARBA00012739"/>
    </source>
</evidence>
<dbReference type="Proteomes" id="UP000095237">
    <property type="component" value="Unassembled WGS sequence"/>
</dbReference>
<feature type="active site" description="Charge relay system" evidence="10">
    <location>
        <position position="155"/>
    </location>
</feature>
<dbReference type="Gene3D" id="3.90.1300.10">
    <property type="entry name" value="Amidase signature (AS) domain"/>
    <property type="match status" value="1"/>
</dbReference>
<dbReference type="GO" id="GO:0030956">
    <property type="term" value="C:glutamyl-tRNA(Gln) amidotransferase complex"/>
    <property type="evidence" value="ECO:0007669"/>
    <property type="project" value="InterPro"/>
</dbReference>
<dbReference type="NCBIfam" id="TIGR00132">
    <property type="entry name" value="gatA"/>
    <property type="match status" value="1"/>
</dbReference>
<comment type="function">
    <text evidence="10">Allows the formation of correctly charged Gln-tRNA(Gln) through the transamidation of misacylated Glu-tRNA(Gln) in organisms which lack glutaminyl-tRNA synthetase. The reaction takes place in the presence of glutamine and ATP through an activated gamma-phospho-Glu-tRNA(Gln).</text>
</comment>
<protein>
    <recommendedName>
        <fullName evidence="4 10">Glutamyl-tRNA(Gln) amidotransferase subunit A</fullName>
        <shortName evidence="10">Glu-ADT subunit A</shortName>
        <ecNumber evidence="3 10">6.3.5.7</ecNumber>
    </recommendedName>
</protein>
<gene>
    <name evidence="10" type="primary">gatA</name>
    <name evidence="12" type="ORF">ATZ36_08710</name>
</gene>
<dbReference type="HAMAP" id="MF_00120">
    <property type="entry name" value="GatA"/>
    <property type="match status" value="1"/>
</dbReference>
<dbReference type="EMBL" id="LNVX01000649">
    <property type="protein sequence ID" value="OEG69579.1"/>
    <property type="molecule type" value="Genomic_DNA"/>
</dbReference>
<name>A0A1E5IGF1_ENDTX</name>
<accession>A0A1E5IGF1</accession>
<comment type="caution">
    <text evidence="12">The sequence shown here is derived from an EMBL/GenBank/DDBJ whole genome shotgun (WGS) entry which is preliminary data.</text>
</comment>
<comment type="catalytic activity">
    <reaction evidence="9 10">
        <text>L-glutamyl-tRNA(Gln) + L-glutamine + ATP + H2O = L-glutaminyl-tRNA(Gln) + L-glutamate + ADP + phosphate + H(+)</text>
        <dbReference type="Rhea" id="RHEA:17521"/>
        <dbReference type="Rhea" id="RHEA-COMP:9681"/>
        <dbReference type="Rhea" id="RHEA-COMP:9684"/>
        <dbReference type="ChEBI" id="CHEBI:15377"/>
        <dbReference type="ChEBI" id="CHEBI:15378"/>
        <dbReference type="ChEBI" id="CHEBI:29985"/>
        <dbReference type="ChEBI" id="CHEBI:30616"/>
        <dbReference type="ChEBI" id="CHEBI:43474"/>
        <dbReference type="ChEBI" id="CHEBI:58359"/>
        <dbReference type="ChEBI" id="CHEBI:78520"/>
        <dbReference type="ChEBI" id="CHEBI:78521"/>
        <dbReference type="ChEBI" id="CHEBI:456216"/>
        <dbReference type="EC" id="6.3.5.7"/>
    </reaction>
</comment>
<dbReference type="SUPFAM" id="SSF75304">
    <property type="entry name" value="Amidase signature (AS) enzymes"/>
    <property type="match status" value="1"/>
</dbReference>
<proteinExistence type="inferred from homology"/>
<dbReference type="Pfam" id="PF01425">
    <property type="entry name" value="Amidase"/>
    <property type="match status" value="1"/>
</dbReference>
<dbReference type="InterPro" id="IPR023631">
    <property type="entry name" value="Amidase_dom"/>
</dbReference>
<dbReference type="GO" id="GO:0006412">
    <property type="term" value="P:translation"/>
    <property type="evidence" value="ECO:0007669"/>
    <property type="project" value="UniProtKB-UniRule"/>
</dbReference>
<evidence type="ECO:0000256" key="10">
    <source>
        <dbReference type="HAMAP-Rule" id="MF_00120"/>
    </source>
</evidence>
<evidence type="ECO:0000313" key="12">
    <source>
        <dbReference type="EMBL" id="OEG69579.1"/>
    </source>
</evidence>
<dbReference type="InterPro" id="IPR000120">
    <property type="entry name" value="Amidase"/>
</dbReference>
<dbReference type="InterPro" id="IPR020556">
    <property type="entry name" value="Amidase_CS"/>
</dbReference>
<keyword evidence="6 10" id="KW-0547">Nucleotide-binding</keyword>
<feature type="domain" description="Amidase" evidence="11">
    <location>
        <begin position="25"/>
        <end position="464"/>
    </location>
</feature>
<organism evidence="12 13">
    <name type="scientific">Endomicrobium trichonymphae</name>
    <dbReference type="NCBI Taxonomy" id="1408204"/>
    <lineage>
        <taxon>Bacteria</taxon>
        <taxon>Pseudomonadati</taxon>
        <taxon>Elusimicrobiota</taxon>
        <taxon>Endomicrobiia</taxon>
        <taxon>Endomicrobiales</taxon>
        <taxon>Endomicrobiaceae</taxon>
        <taxon>Candidatus Endomicrobiellum</taxon>
    </lineage>
</organism>
<sequence length="485" mass="52983">MDEILKTRVKDLCAKIRSGQIKSTEIVKACFKRIKETETKVKAFLKLNEDCSLKQAAKADNKVKTGAECGFLEGVPIGIKDNIMVKGESMTSASKYLENYISPYDAAVIEKLKEAGAIFAGRTNMDEFAMGGSTETSVYQKTANPWNIDYIPGGSSGGSAAAVSSGMVPFALGSDTGGSIRQPAGFCGIVGYKPSYGLISRYGVCALASSFDQIGVFSKTVKDASLLTSVIAGGDYRDPVCETGEQTDYASEIYNQDVLKTVRIGIPKQLSNYKADEEITKYFGEAVNKLKLEGTTAVEIDIPAYKYVPALYEVIMCAEVSANIATFDGIRYGYRSPNGRNLNDEYAKSRAESLGYEVKKRILFGTYVLGAKNYYRCYHQAQRVRTLLINQIIDAYKKCDFIFSPATLQMPVKFGEKLSEECDIFLTAANLAGLPGITVPCSFTSSGMPMGVHFMGSRFSDAKLFQIADAFERISGFDINKYPNL</sequence>
<dbReference type="AlphaFoldDB" id="A0A1E5IGF1"/>
<evidence type="ECO:0000256" key="9">
    <source>
        <dbReference type="ARBA" id="ARBA00047407"/>
    </source>
</evidence>
<evidence type="ECO:0000256" key="6">
    <source>
        <dbReference type="ARBA" id="ARBA00022741"/>
    </source>
</evidence>
<dbReference type="PANTHER" id="PTHR11895:SF151">
    <property type="entry name" value="GLUTAMYL-TRNA(GLN) AMIDOTRANSFERASE SUBUNIT A"/>
    <property type="match status" value="1"/>
</dbReference>
<dbReference type="InterPro" id="IPR004412">
    <property type="entry name" value="GatA"/>
</dbReference>
<reference evidence="12 13" key="1">
    <citation type="submission" date="2015-11" db="EMBL/GenBank/DDBJ databases">
        <title>Evidence for parallel genomic evolution in an endosymbiosis of termite gut flagellates.</title>
        <authorList>
            <person name="Zheng H."/>
        </authorList>
    </citation>
    <scope>NUCLEOTIDE SEQUENCE [LARGE SCALE GENOMIC DNA]</scope>
    <source>
        <strain evidence="12 13">CET450</strain>
    </source>
</reference>
<evidence type="ECO:0000256" key="5">
    <source>
        <dbReference type="ARBA" id="ARBA00022598"/>
    </source>
</evidence>
<dbReference type="InterPro" id="IPR036928">
    <property type="entry name" value="AS_sf"/>
</dbReference>
<dbReference type="EC" id="6.3.5.7" evidence="3 10"/>
<comment type="subunit">
    <text evidence="2 10">Heterotrimer of A, B and C subunits.</text>
</comment>
<comment type="similarity">
    <text evidence="1 10">Belongs to the amidase family. GatA subfamily.</text>
</comment>
<feature type="active site" description="Charge relay system" evidence="10">
    <location>
        <position position="80"/>
    </location>
</feature>
<evidence type="ECO:0000256" key="8">
    <source>
        <dbReference type="ARBA" id="ARBA00022917"/>
    </source>
</evidence>
<evidence type="ECO:0000259" key="11">
    <source>
        <dbReference type="Pfam" id="PF01425"/>
    </source>
</evidence>
<evidence type="ECO:0000256" key="2">
    <source>
        <dbReference type="ARBA" id="ARBA00011123"/>
    </source>
</evidence>
<dbReference type="GO" id="GO:0005524">
    <property type="term" value="F:ATP binding"/>
    <property type="evidence" value="ECO:0007669"/>
    <property type="project" value="UniProtKB-KW"/>
</dbReference>
<keyword evidence="5 10" id="KW-0436">Ligase</keyword>
<evidence type="ECO:0000256" key="4">
    <source>
        <dbReference type="ARBA" id="ARBA00014428"/>
    </source>
</evidence>
<dbReference type="GO" id="GO:0050567">
    <property type="term" value="F:glutaminyl-tRNA synthase (glutamine-hydrolyzing) activity"/>
    <property type="evidence" value="ECO:0007669"/>
    <property type="project" value="UniProtKB-UniRule"/>
</dbReference>
<evidence type="ECO:0000313" key="13">
    <source>
        <dbReference type="Proteomes" id="UP000095237"/>
    </source>
</evidence>
<keyword evidence="8 10" id="KW-0648">Protein biosynthesis</keyword>
<evidence type="ECO:0000256" key="1">
    <source>
        <dbReference type="ARBA" id="ARBA00008069"/>
    </source>
</evidence>
<feature type="active site" description="Acyl-ester intermediate" evidence="10">
    <location>
        <position position="179"/>
    </location>
</feature>
<keyword evidence="13" id="KW-1185">Reference proteome</keyword>